<evidence type="ECO:0000256" key="1">
    <source>
        <dbReference type="SAM" id="MobiDB-lite"/>
    </source>
</evidence>
<evidence type="ECO:0000313" key="2">
    <source>
        <dbReference type="EMBL" id="CAB4557973.1"/>
    </source>
</evidence>
<accession>A0A6J6D6M9</accession>
<protein>
    <submittedName>
        <fullName evidence="2">Unannotated protein</fullName>
    </submittedName>
</protein>
<gene>
    <name evidence="2" type="ORF">UFOPK1358_02038</name>
</gene>
<dbReference type="EMBL" id="CAEZSF010000303">
    <property type="protein sequence ID" value="CAB4557973.1"/>
    <property type="molecule type" value="Genomic_DNA"/>
</dbReference>
<dbReference type="AlphaFoldDB" id="A0A6J6D6M9"/>
<name>A0A6J6D6M9_9ZZZZ</name>
<sequence length="86" mass="9084">MMSTAILKVNSPATGCNISMEAVSPKNFPTAKIATIRITLKTHTSAVPAANQLNFADFVPRATNVNAEATNKNPNKPFAPEQADAT</sequence>
<organism evidence="2">
    <name type="scientific">freshwater metagenome</name>
    <dbReference type="NCBI Taxonomy" id="449393"/>
    <lineage>
        <taxon>unclassified sequences</taxon>
        <taxon>metagenomes</taxon>
        <taxon>ecological metagenomes</taxon>
    </lineage>
</organism>
<reference evidence="2" key="1">
    <citation type="submission" date="2020-05" db="EMBL/GenBank/DDBJ databases">
        <authorList>
            <person name="Chiriac C."/>
            <person name="Salcher M."/>
            <person name="Ghai R."/>
            <person name="Kavagutti S V."/>
        </authorList>
    </citation>
    <scope>NUCLEOTIDE SEQUENCE</scope>
</reference>
<feature type="region of interest" description="Disordered" evidence="1">
    <location>
        <begin position="66"/>
        <end position="86"/>
    </location>
</feature>
<proteinExistence type="predicted"/>